<dbReference type="GO" id="GO:0004252">
    <property type="term" value="F:serine-type endopeptidase activity"/>
    <property type="evidence" value="ECO:0007669"/>
    <property type="project" value="UniProtKB-UniRule"/>
</dbReference>
<dbReference type="Proteomes" id="UP000287144">
    <property type="component" value="Unassembled WGS sequence"/>
</dbReference>
<keyword evidence="3 5" id="KW-0378">Hydrolase</keyword>
<dbReference type="Gene3D" id="3.40.50.200">
    <property type="entry name" value="Peptidase S8/S53 domain"/>
    <property type="match status" value="1"/>
</dbReference>
<feature type="active site" description="Charge relay system" evidence="5">
    <location>
        <position position="765"/>
    </location>
</feature>
<evidence type="ECO:0000256" key="2">
    <source>
        <dbReference type="ARBA" id="ARBA00022670"/>
    </source>
</evidence>
<keyword evidence="9" id="KW-1185">Reference proteome</keyword>
<accession>A0A428TTR6</accession>
<feature type="active site" description="Charge relay system" evidence="5">
    <location>
        <position position="610"/>
    </location>
</feature>
<dbReference type="GO" id="GO:0006508">
    <property type="term" value="P:proteolysis"/>
    <property type="evidence" value="ECO:0007669"/>
    <property type="project" value="UniProtKB-KW"/>
</dbReference>
<dbReference type="AlphaFoldDB" id="A0A428TTR6"/>
<dbReference type="InterPro" id="IPR036852">
    <property type="entry name" value="Peptidase_S8/S53_dom_sf"/>
</dbReference>
<evidence type="ECO:0000259" key="6">
    <source>
        <dbReference type="Pfam" id="PF00082"/>
    </source>
</evidence>
<dbReference type="CDD" id="cd00306">
    <property type="entry name" value="Peptidases_S8_S53"/>
    <property type="match status" value="1"/>
</dbReference>
<dbReference type="InterPro" id="IPR023827">
    <property type="entry name" value="Peptidase_S8_Asp-AS"/>
</dbReference>
<dbReference type="InterPro" id="IPR000209">
    <property type="entry name" value="Peptidase_S8/S53_dom"/>
</dbReference>
<dbReference type="InterPro" id="IPR015500">
    <property type="entry name" value="Peptidase_S8_subtilisin-rel"/>
</dbReference>
<comment type="caution">
    <text evidence="8">The sequence shown here is derived from an EMBL/GenBank/DDBJ whole genome shotgun (WGS) entry which is preliminary data.</text>
</comment>
<dbReference type="PROSITE" id="PS00136">
    <property type="entry name" value="SUBTILASE_ASP"/>
    <property type="match status" value="1"/>
</dbReference>
<name>A0A428TTR6_9HYPO</name>
<protein>
    <submittedName>
        <fullName evidence="8">Uncharacterized protein</fullName>
    </submittedName>
</protein>
<evidence type="ECO:0000256" key="4">
    <source>
        <dbReference type="ARBA" id="ARBA00022825"/>
    </source>
</evidence>
<proteinExistence type="inferred from homology"/>
<keyword evidence="2 5" id="KW-0645">Protease</keyword>
<dbReference type="PRINTS" id="PR00723">
    <property type="entry name" value="SUBTILISIN"/>
</dbReference>
<evidence type="ECO:0000313" key="8">
    <source>
        <dbReference type="EMBL" id="RSM05460.1"/>
    </source>
</evidence>
<dbReference type="SUPFAM" id="SSF52743">
    <property type="entry name" value="Subtilisin-like"/>
    <property type="match status" value="1"/>
</dbReference>
<dbReference type="PANTHER" id="PTHR43806">
    <property type="entry name" value="PEPTIDASE S8"/>
    <property type="match status" value="1"/>
</dbReference>
<organism evidence="8 9">
    <name type="scientific">Fusarium oligoseptatum</name>
    <dbReference type="NCBI Taxonomy" id="2604345"/>
    <lineage>
        <taxon>Eukaryota</taxon>
        <taxon>Fungi</taxon>
        <taxon>Dikarya</taxon>
        <taxon>Ascomycota</taxon>
        <taxon>Pezizomycotina</taxon>
        <taxon>Sordariomycetes</taxon>
        <taxon>Hypocreomycetidae</taxon>
        <taxon>Hypocreales</taxon>
        <taxon>Nectriaceae</taxon>
        <taxon>Fusarium</taxon>
        <taxon>Fusarium solani species complex</taxon>
    </lineage>
</organism>
<evidence type="ECO:0000256" key="3">
    <source>
        <dbReference type="ARBA" id="ARBA00022801"/>
    </source>
</evidence>
<dbReference type="InterPro" id="IPR056002">
    <property type="entry name" value="DUF7580"/>
</dbReference>
<dbReference type="Pfam" id="PF24476">
    <property type="entry name" value="DUF7580"/>
    <property type="match status" value="1"/>
</dbReference>
<reference evidence="8 9" key="1">
    <citation type="submission" date="2017-06" db="EMBL/GenBank/DDBJ databases">
        <title>Comparative genomic analysis of Ambrosia Fusariam Clade fungi.</title>
        <authorList>
            <person name="Stajich J.E."/>
            <person name="Carrillo J."/>
            <person name="Kijimoto T."/>
            <person name="Eskalen A."/>
            <person name="O'Donnell K."/>
            <person name="Kasson M."/>
        </authorList>
    </citation>
    <scope>NUCLEOTIDE SEQUENCE [LARGE SCALE GENOMIC DNA]</scope>
    <source>
        <strain evidence="8 9">NRRL62579</strain>
    </source>
</reference>
<evidence type="ECO:0000259" key="7">
    <source>
        <dbReference type="Pfam" id="PF24476"/>
    </source>
</evidence>
<gene>
    <name evidence="8" type="ORF">CEP52_006274</name>
</gene>
<dbReference type="PROSITE" id="PS51892">
    <property type="entry name" value="SUBTILASE"/>
    <property type="match status" value="1"/>
</dbReference>
<dbReference type="EMBL" id="NKCK01000052">
    <property type="protein sequence ID" value="RSM05460.1"/>
    <property type="molecule type" value="Genomic_DNA"/>
</dbReference>
<dbReference type="Pfam" id="PF00082">
    <property type="entry name" value="Peptidase_S8"/>
    <property type="match status" value="1"/>
</dbReference>
<evidence type="ECO:0000313" key="9">
    <source>
        <dbReference type="Proteomes" id="UP000287144"/>
    </source>
</evidence>
<dbReference type="InterPro" id="IPR050131">
    <property type="entry name" value="Peptidase_S8_subtilisin-like"/>
</dbReference>
<evidence type="ECO:0000256" key="1">
    <source>
        <dbReference type="ARBA" id="ARBA00011073"/>
    </source>
</evidence>
<dbReference type="STRING" id="1325735.A0A428TTR6"/>
<comment type="similarity">
    <text evidence="1 5">Belongs to the peptidase S8 family.</text>
</comment>
<evidence type="ECO:0000256" key="5">
    <source>
        <dbReference type="PROSITE-ProRule" id="PRU01240"/>
    </source>
</evidence>
<dbReference type="PANTHER" id="PTHR43806:SF11">
    <property type="entry name" value="CEREVISIN-RELATED"/>
    <property type="match status" value="1"/>
</dbReference>
<keyword evidence="4 5" id="KW-0720">Serine protease</keyword>
<feature type="active site" description="Charge relay system" evidence="5">
    <location>
        <position position="567"/>
    </location>
</feature>
<feature type="domain" description="DUF7580" evidence="7">
    <location>
        <begin position="273"/>
        <end position="445"/>
    </location>
</feature>
<sequence length="844" mass="94511">MRPNQRNVDLFFAIAQTFVASLPPAPDRDRALADDMMLALTNSVVNLRFEITRLLYTFSIDRALIELPERDCARANIALEDILDMLDNLVDESICMYQQDLGNSFPRLESLKRVIVLLNPAVGLDGFLQAPDEVLRYICYVAPKGHEAARHRRSANVARQFNDTMDQVFSSRMGIMEAGPTEVFHHDRNSEIQERDLDKSDLEEIHAAKRLSNAAKKIAQILTKSICQKPHSGYINLTGFPEAEIFTIMTKFIQMVHGELKRCRRMFLTTYSRPPKATLEELIIPEQAQEEGTKLGKSDRLSLATRLGCSLMCLLGSPFLQDAWSSGTMRCSGGDIFAPGTFHEDVQHHITDNKAFILSLGVLLWELFFQQKVCITEEDEESGDADISLFNALNREAETWREKFVDAACLDIILNCLDAWCEDEADEDKLRASIHRNIFRPLREYWASYSHPRPKDTAKATGPRFLHRRSPAFMSSSVLASGMNLVRAVQIENIRSQALPELRKGHVQLPVISESAECVQEATLLAAGNGTTADSLAWINKFQHANKHLASLNKDTRSKPVKIAILDTGLDTDDPYFSGAGIDRVDDWDGLWHDCLGESSTPVDDDKGRHGTALTCLLLQLAPEAIVYVVRVAKSSSGLGQAQHAIAAAILHAVTSWDVDVISMSFGFSEEIELIRDAIVQAEILKRNKILFFAAANNDGLNEPEMFPAFFESVISARGTECDGEFIQRYNPKSWSHKSGIQYGTLARDVPYNWPTRNPTKSGCSVSTPILAAIAAILISFVDSQRNWDAERHAIRTRRGMVAVFNVMAQDDSARGRLYVAPWQLYEQRREPQSLVKHALCTIP</sequence>
<feature type="domain" description="Peptidase S8/S53" evidence="6">
    <location>
        <begin position="559"/>
        <end position="795"/>
    </location>
</feature>